<dbReference type="Proteomes" id="UP000019202">
    <property type="component" value="Unassembled WGS sequence"/>
</dbReference>
<comment type="caution">
    <text evidence="1">The sequence shown here is derived from an EMBL/GenBank/DDBJ whole genome shotgun (WGS) entry which is preliminary data.</text>
</comment>
<dbReference type="AlphaFoldDB" id="W1J3C2"/>
<dbReference type="EMBL" id="CBXF010000129">
    <property type="protein sequence ID" value="CDL85219.1"/>
    <property type="molecule type" value="Genomic_DNA"/>
</dbReference>
<reference evidence="1" key="1">
    <citation type="submission" date="2013-11" db="EMBL/GenBank/DDBJ databases">
        <title>Draft genome sequence and annotation of the entomopathogenic bacteria, Xenorhabdus cabanillasi strain JM26 and Xenorhabdus szentirmai strain DSM 16338.</title>
        <authorList>
            <person name="Gualtieri M."/>
            <person name="Ogier J.C."/>
            <person name="Pages S."/>
            <person name="Givaudan A."/>
            <person name="Gaudriault S."/>
        </authorList>
    </citation>
    <scope>NUCLEOTIDE SEQUENCE [LARGE SCALE GENOMIC DNA]</scope>
    <source>
        <strain evidence="1">DSM 16338</strain>
    </source>
</reference>
<keyword evidence="2" id="KW-1185">Reference proteome</keyword>
<accession>W1J3C2</accession>
<sequence>MKYLFLILIAFSASWLANKRTLNVGFITVMEKIRYISLWNHYGKIQPTDTIWGD</sequence>
<proteinExistence type="predicted"/>
<gene>
    <name evidence="1" type="ORF">XSR1_670010</name>
</gene>
<name>W1J3C2_9GAMM</name>
<evidence type="ECO:0000313" key="2">
    <source>
        <dbReference type="Proteomes" id="UP000019202"/>
    </source>
</evidence>
<dbReference type="STRING" id="1427518.XSR1_670010"/>
<evidence type="ECO:0000313" key="1">
    <source>
        <dbReference type="EMBL" id="CDL85219.1"/>
    </source>
</evidence>
<protein>
    <submittedName>
        <fullName evidence="1">Uncharacterized protein</fullName>
    </submittedName>
</protein>
<organism evidence="1 2">
    <name type="scientific">Xenorhabdus szentirmaii DSM 16338</name>
    <dbReference type="NCBI Taxonomy" id="1427518"/>
    <lineage>
        <taxon>Bacteria</taxon>
        <taxon>Pseudomonadati</taxon>
        <taxon>Pseudomonadota</taxon>
        <taxon>Gammaproteobacteria</taxon>
        <taxon>Enterobacterales</taxon>
        <taxon>Morganellaceae</taxon>
        <taxon>Xenorhabdus</taxon>
    </lineage>
</organism>